<dbReference type="InterPro" id="IPR036875">
    <property type="entry name" value="Znf_CCHC_sf"/>
</dbReference>
<keyword evidence="1" id="KW-0507">mRNA processing</keyword>
<keyword evidence="5" id="KW-1185">Reference proteome</keyword>
<dbReference type="GO" id="GO:0008270">
    <property type="term" value="F:zinc ion binding"/>
    <property type="evidence" value="ECO:0007669"/>
    <property type="project" value="UniProtKB-KW"/>
</dbReference>
<dbReference type="AlphaFoldDB" id="A0A2H3EG59"/>
<name>A0A2H3EG59_ARMGA</name>
<reference evidence="5" key="1">
    <citation type="journal article" date="2017" name="Nat. Ecol. Evol.">
        <title>Genome expansion and lineage-specific genetic innovations in the forest pathogenic fungi Armillaria.</title>
        <authorList>
            <person name="Sipos G."/>
            <person name="Prasanna A.N."/>
            <person name="Walter M.C."/>
            <person name="O'Connor E."/>
            <person name="Balint B."/>
            <person name="Krizsan K."/>
            <person name="Kiss B."/>
            <person name="Hess J."/>
            <person name="Varga T."/>
            <person name="Slot J."/>
            <person name="Riley R."/>
            <person name="Boka B."/>
            <person name="Rigling D."/>
            <person name="Barry K."/>
            <person name="Lee J."/>
            <person name="Mihaltcheva S."/>
            <person name="LaButti K."/>
            <person name="Lipzen A."/>
            <person name="Waldron R."/>
            <person name="Moloney N.M."/>
            <person name="Sperisen C."/>
            <person name="Kredics L."/>
            <person name="Vagvoelgyi C."/>
            <person name="Patrignani A."/>
            <person name="Fitzpatrick D."/>
            <person name="Nagy I."/>
            <person name="Doyle S."/>
            <person name="Anderson J.B."/>
            <person name="Grigoriev I.V."/>
            <person name="Gueldener U."/>
            <person name="Muensterkoetter M."/>
            <person name="Nagy L.G."/>
        </authorList>
    </citation>
    <scope>NUCLEOTIDE SEQUENCE [LARGE SCALE GENOMIC DNA]</scope>
    <source>
        <strain evidence="5">Ar21-2</strain>
    </source>
</reference>
<dbReference type="InParanoid" id="A0A2H3EG59"/>
<dbReference type="OMA" id="INDEADW"/>
<feature type="domain" description="CCHC-type" evidence="3">
    <location>
        <begin position="108"/>
        <end position="121"/>
    </location>
</feature>
<dbReference type="InterPro" id="IPR001878">
    <property type="entry name" value="Znf_CCHC"/>
</dbReference>
<dbReference type="GO" id="GO:0003676">
    <property type="term" value="F:nucleic acid binding"/>
    <property type="evidence" value="ECO:0007669"/>
    <property type="project" value="InterPro"/>
</dbReference>
<dbReference type="Pfam" id="PF00098">
    <property type="entry name" value="zf-CCHC"/>
    <property type="match status" value="1"/>
</dbReference>
<feature type="non-terminal residue" evidence="4">
    <location>
        <position position="1"/>
    </location>
</feature>
<dbReference type="Proteomes" id="UP000217790">
    <property type="component" value="Unassembled WGS sequence"/>
</dbReference>
<evidence type="ECO:0000259" key="3">
    <source>
        <dbReference type="PROSITE" id="PS50158"/>
    </source>
</evidence>
<proteinExistence type="predicted"/>
<evidence type="ECO:0000256" key="2">
    <source>
        <dbReference type="PROSITE-ProRule" id="PRU00047"/>
    </source>
</evidence>
<dbReference type="PROSITE" id="PS50158">
    <property type="entry name" value="ZF_CCHC"/>
    <property type="match status" value="1"/>
</dbReference>
<keyword evidence="2" id="KW-0479">Metal-binding</keyword>
<evidence type="ECO:0000313" key="5">
    <source>
        <dbReference type="Proteomes" id="UP000217790"/>
    </source>
</evidence>
<dbReference type="EMBL" id="KZ293647">
    <property type="protein sequence ID" value="PBK99303.1"/>
    <property type="molecule type" value="Genomic_DNA"/>
</dbReference>
<dbReference type="SUPFAM" id="SSF57756">
    <property type="entry name" value="Retrovirus zinc finger-like domains"/>
    <property type="match status" value="1"/>
</dbReference>
<keyword evidence="2" id="KW-0862">Zinc</keyword>
<evidence type="ECO:0000256" key="1">
    <source>
        <dbReference type="ARBA" id="ARBA00022664"/>
    </source>
</evidence>
<organism evidence="4 5">
    <name type="scientific">Armillaria gallica</name>
    <name type="common">Bulbous honey fungus</name>
    <name type="synonym">Armillaria bulbosa</name>
    <dbReference type="NCBI Taxonomy" id="47427"/>
    <lineage>
        <taxon>Eukaryota</taxon>
        <taxon>Fungi</taxon>
        <taxon>Dikarya</taxon>
        <taxon>Basidiomycota</taxon>
        <taxon>Agaricomycotina</taxon>
        <taxon>Agaricomycetes</taxon>
        <taxon>Agaricomycetidae</taxon>
        <taxon>Agaricales</taxon>
        <taxon>Marasmiineae</taxon>
        <taxon>Physalacriaceae</taxon>
        <taxon>Armillaria</taxon>
    </lineage>
</organism>
<sequence length="167" mass="18660">CAEGGDVKTHLMKLQSICEDLIVMGVDPGDDNFVAIVFGSLPTSFETYLSVLTGVLTLLGKALNPDMVLQGINDEADWWKIRSAGKGKKEAVFYSGNSGKKSRKLVECYNCHQKGHMARDCWAKEGEKEGHGQVNLAKVDKEFNAAWFAEEEKDNEEDFLDLPMRKW</sequence>
<keyword evidence="2" id="KW-0863">Zinc-finger</keyword>
<dbReference type="Gene3D" id="4.10.60.10">
    <property type="entry name" value="Zinc finger, CCHC-type"/>
    <property type="match status" value="1"/>
</dbReference>
<dbReference type="GO" id="GO:0006397">
    <property type="term" value="P:mRNA processing"/>
    <property type="evidence" value="ECO:0007669"/>
    <property type="project" value="UniProtKB-KW"/>
</dbReference>
<dbReference type="STRING" id="47427.A0A2H3EG59"/>
<accession>A0A2H3EG59</accession>
<dbReference type="SMART" id="SM00343">
    <property type="entry name" value="ZnF_C2HC"/>
    <property type="match status" value="1"/>
</dbReference>
<gene>
    <name evidence="4" type="ORF">ARMGADRAFT_919771</name>
</gene>
<protein>
    <recommendedName>
        <fullName evidence="3">CCHC-type domain-containing protein</fullName>
    </recommendedName>
</protein>
<dbReference type="Pfam" id="PF14223">
    <property type="entry name" value="Retrotran_gag_2"/>
    <property type="match status" value="1"/>
</dbReference>
<dbReference type="OrthoDB" id="3269759at2759"/>
<evidence type="ECO:0000313" key="4">
    <source>
        <dbReference type="EMBL" id="PBK99303.1"/>
    </source>
</evidence>